<keyword evidence="2" id="KW-1185">Reference proteome</keyword>
<gene>
    <name evidence="1" type="ORF">GXM_06480</name>
</gene>
<proteinExistence type="predicted"/>
<name>A0A5P8W9X0_9NOSO</name>
<dbReference type="AlphaFoldDB" id="A0A5P8W9X0"/>
<reference evidence="1 2" key="1">
    <citation type="submission" date="2019-10" db="EMBL/GenBank/DDBJ databases">
        <title>Genomic and transcriptomic insights into the perfect genentic adaptation of a filamentous nitrogen-fixing cyanobacterium to rice fields.</title>
        <authorList>
            <person name="Chen Z."/>
        </authorList>
    </citation>
    <scope>NUCLEOTIDE SEQUENCE [LARGE SCALE GENOMIC DNA]</scope>
    <source>
        <strain evidence="1">CCNUC1</strain>
    </source>
</reference>
<organism evidence="1 2">
    <name type="scientific">Nostoc sphaeroides CCNUC1</name>
    <dbReference type="NCBI Taxonomy" id="2653204"/>
    <lineage>
        <taxon>Bacteria</taxon>
        <taxon>Bacillati</taxon>
        <taxon>Cyanobacteriota</taxon>
        <taxon>Cyanophyceae</taxon>
        <taxon>Nostocales</taxon>
        <taxon>Nostocaceae</taxon>
        <taxon>Nostoc</taxon>
    </lineage>
</organism>
<dbReference type="RefSeq" id="WP_267255527.1">
    <property type="nucleotide sequence ID" value="NZ_CP045226.1"/>
</dbReference>
<protein>
    <submittedName>
        <fullName evidence="1">Uncharacterized protein</fullName>
    </submittedName>
</protein>
<accession>A0A5P8W9X0</accession>
<evidence type="ECO:0000313" key="2">
    <source>
        <dbReference type="Proteomes" id="UP000326678"/>
    </source>
</evidence>
<evidence type="ECO:0000313" key="1">
    <source>
        <dbReference type="EMBL" id="QFS48986.1"/>
    </source>
</evidence>
<dbReference type="Proteomes" id="UP000326678">
    <property type="component" value="Chromosome Gxm1"/>
</dbReference>
<dbReference type="KEGG" id="nsh:GXM_06480"/>
<dbReference type="EMBL" id="CP045226">
    <property type="protein sequence ID" value="QFS48986.1"/>
    <property type="molecule type" value="Genomic_DNA"/>
</dbReference>
<sequence length="40" mass="4623">MIDDINISSGIINNPQIKVDFNTNAQPTRLNQTVDWIFYL</sequence>